<evidence type="ECO:0000256" key="2">
    <source>
        <dbReference type="ARBA" id="ARBA00022692"/>
    </source>
</evidence>
<dbReference type="PROSITE" id="PS50850">
    <property type="entry name" value="MFS"/>
    <property type="match status" value="1"/>
</dbReference>
<evidence type="ECO:0000256" key="4">
    <source>
        <dbReference type="ARBA" id="ARBA00023136"/>
    </source>
</evidence>
<feature type="transmembrane region" description="Helical" evidence="5">
    <location>
        <begin position="80"/>
        <end position="98"/>
    </location>
</feature>
<feature type="transmembrane region" description="Helical" evidence="5">
    <location>
        <begin position="420"/>
        <end position="438"/>
    </location>
</feature>
<keyword evidence="2 5" id="KW-0812">Transmembrane</keyword>
<keyword evidence="4 5" id="KW-0472">Membrane</keyword>
<evidence type="ECO:0000256" key="5">
    <source>
        <dbReference type="SAM" id="Phobius"/>
    </source>
</evidence>
<keyword evidence="8" id="KW-1185">Reference proteome</keyword>
<feature type="domain" description="Major facilitator superfamily (MFS) profile" evidence="6">
    <location>
        <begin position="45"/>
        <end position="475"/>
    </location>
</feature>
<feature type="transmembrane region" description="Helical" evidence="5">
    <location>
        <begin position="168"/>
        <end position="188"/>
    </location>
</feature>
<feature type="transmembrane region" description="Helical" evidence="5">
    <location>
        <begin position="135"/>
        <end position="156"/>
    </location>
</feature>
<protein>
    <recommendedName>
        <fullName evidence="6">Major facilitator superfamily (MFS) profile domain-containing protein</fullName>
    </recommendedName>
</protein>
<dbReference type="GO" id="GO:0022857">
    <property type="term" value="F:transmembrane transporter activity"/>
    <property type="evidence" value="ECO:0007669"/>
    <property type="project" value="InterPro"/>
</dbReference>
<evidence type="ECO:0000313" key="8">
    <source>
        <dbReference type="Proteomes" id="UP001213799"/>
    </source>
</evidence>
<feature type="transmembrane region" description="Helical" evidence="5">
    <location>
        <begin position="200"/>
        <end position="221"/>
    </location>
</feature>
<dbReference type="Pfam" id="PF07690">
    <property type="entry name" value="MFS_1"/>
    <property type="match status" value="1"/>
</dbReference>
<proteinExistence type="predicted"/>
<evidence type="ECO:0000259" key="6">
    <source>
        <dbReference type="PROSITE" id="PS50850"/>
    </source>
</evidence>
<dbReference type="InterPro" id="IPR036259">
    <property type="entry name" value="MFS_trans_sf"/>
</dbReference>
<dbReference type="GO" id="GO:0005886">
    <property type="term" value="C:plasma membrane"/>
    <property type="evidence" value="ECO:0007669"/>
    <property type="project" value="TreeGrafter"/>
</dbReference>
<organism evidence="7 8">
    <name type="scientific">Penicillium hordei</name>
    <dbReference type="NCBI Taxonomy" id="40994"/>
    <lineage>
        <taxon>Eukaryota</taxon>
        <taxon>Fungi</taxon>
        <taxon>Dikarya</taxon>
        <taxon>Ascomycota</taxon>
        <taxon>Pezizomycotina</taxon>
        <taxon>Eurotiomycetes</taxon>
        <taxon>Eurotiomycetidae</taxon>
        <taxon>Eurotiales</taxon>
        <taxon>Aspergillaceae</taxon>
        <taxon>Penicillium</taxon>
    </lineage>
</organism>
<feature type="transmembrane region" description="Helical" evidence="5">
    <location>
        <begin position="276"/>
        <end position="295"/>
    </location>
</feature>
<feature type="transmembrane region" description="Helical" evidence="5">
    <location>
        <begin position="356"/>
        <end position="375"/>
    </location>
</feature>
<gene>
    <name evidence="7" type="ORF">N7537_010229</name>
</gene>
<dbReference type="SUPFAM" id="SSF103473">
    <property type="entry name" value="MFS general substrate transporter"/>
    <property type="match status" value="1"/>
</dbReference>
<dbReference type="CDD" id="cd17323">
    <property type="entry name" value="MFS_Tpo1_MDR_like"/>
    <property type="match status" value="1"/>
</dbReference>
<evidence type="ECO:0000256" key="3">
    <source>
        <dbReference type="ARBA" id="ARBA00022989"/>
    </source>
</evidence>
<dbReference type="PANTHER" id="PTHR23502">
    <property type="entry name" value="MAJOR FACILITATOR SUPERFAMILY"/>
    <property type="match status" value="1"/>
</dbReference>
<dbReference type="EMBL" id="JAQJAE010000005">
    <property type="protein sequence ID" value="KAJ5593325.1"/>
    <property type="molecule type" value="Genomic_DNA"/>
</dbReference>
<comment type="caution">
    <text evidence="7">The sequence shown here is derived from an EMBL/GenBank/DDBJ whole genome shotgun (WGS) entry which is preliminary data.</text>
</comment>
<dbReference type="GeneID" id="81591525"/>
<feature type="transmembrane region" description="Helical" evidence="5">
    <location>
        <begin position="450"/>
        <end position="472"/>
    </location>
</feature>
<dbReference type="Gene3D" id="1.20.1250.20">
    <property type="entry name" value="MFS general substrate transporter like domains"/>
    <property type="match status" value="1"/>
</dbReference>
<dbReference type="RefSeq" id="XP_056749951.1">
    <property type="nucleotide sequence ID" value="XM_056901283.1"/>
</dbReference>
<accession>A0AAD6GXX3</accession>
<sequence>MGSDGIEVEVEVEKEPQGCDLLIDFEHRNDSRIPQNWPLVKKILVVVMLSVFNLIGTISSSIMGPAHTKVAEQFGASREVAILCTTLFMAGYIFGFLTFGPLSEKFGRKWPLICGIAVSSFLELMPALGTNIQTIVIGRLFAGFFGVSPVAVMGGITSDCFTLAHRSIAMPIVICLFFSGPTFGPIVGSAIVESSLSWRWTIWVMLISGLGVCAIATLIFPETYPPAILRKEAQLLRKKYKNHAIRSKLEKENSGLHQFARVYLIRPLWLLSTQPILALLTLYQSFLYGVLFLFYQAYPYYFGEIRGWNTSVDTLPLLGIISGVFIGTLGIIIYNQVYFRHHCYASDGVFIPEARLPPMIFGGVLIPIGIFWFAWTAQPNIPWPSPLCASLLIGCGMYLVFIQGFIYIVDCYTSMANSAMGVNGSLRSIFGAVFPLFATQMFEKLGVSNATTILAAVTVCLIPVPVCFWYWGDRIRARSSAKVSSE</sequence>
<feature type="transmembrane region" description="Helical" evidence="5">
    <location>
        <begin position="39"/>
        <end position="60"/>
    </location>
</feature>
<dbReference type="FunFam" id="1.20.1250.20:FF:000011">
    <property type="entry name" value="MFS multidrug transporter, putative"/>
    <property type="match status" value="1"/>
</dbReference>
<dbReference type="AlphaFoldDB" id="A0AAD6GXX3"/>
<dbReference type="InterPro" id="IPR020846">
    <property type="entry name" value="MFS_dom"/>
</dbReference>
<keyword evidence="3 5" id="KW-1133">Transmembrane helix</keyword>
<name>A0AAD6GXX3_9EURO</name>
<dbReference type="PANTHER" id="PTHR23502:SF156">
    <property type="entry name" value="TRANSPORTER, PUTATIVE (AFU_ORTHOLOGUE AFUA_5G00420)-RELATED"/>
    <property type="match status" value="1"/>
</dbReference>
<evidence type="ECO:0000256" key="1">
    <source>
        <dbReference type="ARBA" id="ARBA00004141"/>
    </source>
</evidence>
<dbReference type="Proteomes" id="UP001213799">
    <property type="component" value="Unassembled WGS sequence"/>
</dbReference>
<comment type="subcellular location">
    <subcellularLocation>
        <location evidence="1">Membrane</location>
        <topology evidence="1">Multi-pass membrane protein</topology>
    </subcellularLocation>
</comment>
<evidence type="ECO:0000313" key="7">
    <source>
        <dbReference type="EMBL" id="KAJ5593325.1"/>
    </source>
</evidence>
<feature type="transmembrane region" description="Helical" evidence="5">
    <location>
        <begin position="315"/>
        <end position="335"/>
    </location>
</feature>
<feature type="transmembrane region" description="Helical" evidence="5">
    <location>
        <begin position="387"/>
        <end position="408"/>
    </location>
</feature>
<reference evidence="7" key="2">
    <citation type="submission" date="2023-01" db="EMBL/GenBank/DDBJ databases">
        <authorList>
            <person name="Petersen C."/>
        </authorList>
    </citation>
    <scope>NUCLEOTIDE SEQUENCE</scope>
    <source>
        <strain evidence="7">IBT 12815</strain>
    </source>
</reference>
<dbReference type="InterPro" id="IPR011701">
    <property type="entry name" value="MFS"/>
</dbReference>
<reference evidence="7" key="1">
    <citation type="journal article" date="2023" name="IMA Fungus">
        <title>Comparative genomic study of the Penicillium genus elucidates a diverse pangenome and 15 lateral gene transfer events.</title>
        <authorList>
            <person name="Petersen C."/>
            <person name="Sorensen T."/>
            <person name="Nielsen M.R."/>
            <person name="Sondergaard T.E."/>
            <person name="Sorensen J.L."/>
            <person name="Fitzpatrick D.A."/>
            <person name="Frisvad J.C."/>
            <person name="Nielsen K.L."/>
        </authorList>
    </citation>
    <scope>NUCLEOTIDE SEQUENCE</scope>
    <source>
        <strain evidence="7">IBT 12815</strain>
    </source>
</reference>